<dbReference type="PROSITE" id="PS51257">
    <property type="entry name" value="PROKAR_LIPOPROTEIN"/>
    <property type="match status" value="1"/>
</dbReference>
<dbReference type="PANTHER" id="PTHR35190">
    <property type="entry name" value="PROTEIN DCD1B"/>
    <property type="match status" value="1"/>
</dbReference>
<dbReference type="Proteomes" id="UP000192418">
    <property type="component" value="Unassembled WGS sequence"/>
</dbReference>
<dbReference type="RefSeq" id="WP_084069230.1">
    <property type="nucleotide sequence ID" value="NZ_FWXY01000010.1"/>
</dbReference>
<feature type="domain" description="Peptidase C45 hydrolase" evidence="1">
    <location>
        <begin position="212"/>
        <end position="293"/>
    </location>
</feature>
<keyword evidence="3" id="KW-1185">Reference proteome</keyword>
<dbReference type="NCBIfam" id="NF040521">
    <property type="entry name" value="C45_proenzyme"/>
    <property type="match status" value="1"/>
</dbReference>
<dbReference type="AlphaFoldDB" id="A0A1W2C114"/>
<evidence type="ECO:0000259" key="1">
    <source>
        <dbReference type="Pfam" id="PF03417"/>
    </source>
</evidence>
<dbReference type="InterPro" id="IPR005079">
    <property type="entry name" value="Peptidase_C45_hydrolase"/>
</dbReference>
<evidence type="ECO:0000313" key="2">
    <source>
        <dbReference type="EMBL" id="SMC78786.1"/>
    </source>
</evidence>
<evidence type="ECO:0000313" key="3">
    <source>
        <dbReference type="Proteomes" id="UP000192418"/>
    </source>
</evidence>
<accession>A0A1W2C114</accession>
<dbReference type="GO" id="GO:0016740">
    <property type="term" value="F:transferase activity"/>
    <property type="evidence" value="ECO:0007669"/>
    <property type="project" value="UniProtKB-KW"/>
</dbReference>
<dbReference type="EMBL" id="FWXY01000010">
    <property type="protein sequence ID" value="SMC78786.1"/>
    <property type="molecule type" value="Genomic_DNA"/>
</dbReference>
<keyword evidence="2" id="KW-0808">Transferase</keyword>
<gene>
    <name evidence="2" type="ORF">SAMN02746065_11053</name>
</gene>
<protein>
    <submittedName>
        <fullName evidence="2">Acyl-coenzyme A:6-aminopenicillanic acid acyl-transferase</fullName>
    </submittedName>
</protein>
<dbReference type="InterPro" id="IPR047794">
    <property type="entry name" value="C45_proenzyme-like"/>
</dbReference>
<dbReference type="Pfam" id="PF03417">
    <property type="entry name" value="AAT"/>
    <property type="match status" value="1"/>
</dbReference>
<dbReference type="Gene3D" id="3.60.60.10">
    <property type="entry name" value="Penicillin V Acylase, Chain A"/>
    <property type="match status" value="1"/>
</dbReference>
<dbReference type="STRING" id="1121400.SAMN02746065_11053"/>
<reference evidence="2 3" key="1">
    <citation type="submission" date="2017-04" db="EMBL/GenBank/DDBJ databases">
        <authorList>
            <person name="Afonso C.L."/>
            <person name="Miller P.J."/>
            <person name="Scott M.A."/>
            <person name="Spackman E."/>
            <person name="Goraichik I."/>
            <person name="Dimitrov K.M."/>
            <person name="Suarez D.L."/>
            <person name="Swayne D.E."/>
        </authorList>
    </citation>
    <scope>NUCLEOTIDE SEQUENCE [LARGE SCALE GENOMIC DNA]</scope>
    <source>
        <strain evidence="2 3">DSM 3385</strain>
    </source>
</reference>
<name>A0A1W2C114_9BACT</name>
<dbReference type="InterPro" id="IPR047803">
    <property type="entry name" value="DCD1A/B-like"/>
</dbReference>
<proteinExistence type="predicted"/>
<sequence>MTKTSAIIIPWALLFVFVSGCARLPENNLSLYQRSMIINNTRMEESILSKASLIESNDPLVNNLRILYLKGTPYEMGFQHGRLLKSQIQQCIKRVMGLAAHYSSFEMMDEVYDLMAPYIPRKEKEEMRGLAHGADLPLKLIHWFHTIPAVSEYKYKKQFFKKFKPTTCSNIAAFGKATKDGEMYQMRVLDWNRKMGVQKWPVLLVHEPDVGNRSVTYGFAGFIGCVTGMNDQQMAFGEMGYGNPPGESLEGIPFVFLFRKMMREANTLDQAVDMIKNARRTCSYVYLISDAKRTEKEINALLFITDRGRVLTFKENMPLSDERDEDVFPALDDVVYAGAKSKKLYSALKADYGTISPQVLMEMSKQVSLKGNIQNVIFKPSTLESWVTYATTTDKKDEKGKACNQKWFYFDLKARPGKL</sequence>
<dbReference type="PANTHER" id="PTHR35190:SF2">
    <property type="entry name" value="PROTEIN DCD1B"/>
    <property type="match status" value="1"/>
</dbReference>
<dbReference type="OrthoDB" id="8109453at2"/>
<organism evidence="2 3">
    <name type="scientific">Desulfocicer vacuolatum DSM 3385</name>
    <dbReference type="NCBI Taxonomy" id="1121400"/>
    <lineage>
        <taxon>Bacteria</taxon>
        <taxon>Pseudomonadati</taxon>
        <taxon>Thermodesulfobacteriota</taxon>
        <taxon>Desulfobacteria</taxon>
        <taxon>Desulfobacterales</taxon>
        <taxon>Desulfobacteraceae</taxon>
        <taxon>Desulfocicer</taxon>
    </lineage>
</organism>